<evidence type="ECO:0000313" key="1">
    <source>
        <dbReference type="EMBL" id="QNB47531.1"/>
    </source>
</evidence>
<proteinExistence type="predicted"/>
<accession>A0A7G6E627</accession>
<dbReference type="EMBL" id="CP045798">
    <property type="protein sequence ID" value="QNB47531.1"/>
    <property type="molecule type" value="Genomic_DNA"/>
</dbReference>
<reference evidence="1 2" key="1">
    <citation type="journal article" date="2019" name="Front. Microbiol.">
        <title>Thermoanaerosceptrum fracticalcis gen. nov. sp. nov., a Novel Fumarate-Fermenting Microorganism From a Deep Fractured Carbonate Aquifer of the US Great Basin.</title>
        <authorList>
            <person name="Hamilton-Brehm S.D."/>
            <person name="Stewart L.E."/>
            <person name="Zavarin M."/>
            <person name="Caldwell M."/>
            <person name="Lawson P.A."/>
            <person name="Onstott T.C."/>
            <person name="Grzymski J."/>
            <person name="Neveux I."/>
            <person name="Lollar B.S."/>
            <person name="Russell C.E."/>
            <person name="Moser D.P."/>
        </authorList>
    </citation>
    <scope>NUCLEOTIDE SEQUENCE [LARGE SCALE GENOMIC DNA]</scope>
    <source>
        <strain evidence="1 2">DRI-13</strain>
    </source>
</reference>
<protein>
    <submittedName>
        <fullName evidence="1">Uncharacterized protein</fullName>
    </submittedName>
</protein>
<dbReference type="Proteomes" id="UP000515847">
    <property type="component" value="Chromosome"/>
</dbReference>
<organism evidence="1 2">
    <name type="scientific">Thermanaerosceptrum fracticalcis</name>
    <dbReference type="NCBI Taxonomy" id="1712410"/>
    <lineage>
        <taxon>Bacteria</taxon>
        <taxon>Bacillati</taxon>
        <taxon>Bacillota</taxon>
        <taxon>Clostridia</taxon>
        <taxon>Eubacteriales</taxon>
        <taxon>Peptococcaceae</taxon>
        <taxon>Thermanaerosceptrum</taxon>
    </lineage>
</organism>
<evidence type="ECO:0000313" key="2">
    <source>
        <dbReference type="Proteomes" id="UP000515847"/>
    </source>
</evidence>
<sequence>MSYVRITLSKEMLQALLANLTELRTPASEFLVESDVDGNNETTRIINILSGDVFEQTVQKQELHESSKQECRIYEFPSKVERGQTIEDNKE</sequence>
<dbReference type="KEGG" id="tfr:BR63_15330"/>
<keyword evidence="2" id="KW-1185">Reference proteome</keyword>
<gene>
    <name evidence="1" type="ORF">BR63_15330</name>
</gene>
<name>A0A7G6E627_THEFR</name>
<dbReference type="AlphaFoldDB" id="A0A7G6E627"/>
<dbReference type="RefSeq" id="WP_034423771.1">
    <property type="nucleotide sequence ID" value="NZ_CP045798.1"/>
</dbReference>